<accession>X0Z9X2</accession>
<dbReference type="AlphaFoldDB" id="X0Z9X2"/>
<comment type="caution">
    <text evidence="1">The sequence shown here is derived from an EMBL/GenBank/DDBJ whole genome shotgun (WGS) entry which is preliminary data.</text>
</comment>
<sequence>MGDNTIIKNKAEFEATAETFLDKIFSSVLENNLGDIEIRTFPKGQRSEQHFCQTAKDASEIAFNLSNSGIDVYFGVNPRIGKRGKKENVHYVTAFHAEIDYGTDGHKKGSEYESYDEAIKAIEKFQPQPTLINHSGGGQKFIFSESSAMCKSKKQYQQQSNSALEFIECCVKDSNPEDSPLLKTCMIVIRDFAHLKEIGGVFPKKSSDLSWRMRALKLPIPASMQTSCGYSE</sequence>
<proteinExistence type="predicted"/>
<dbReference type="EMBL" id="BART01006575">
    <property type="protein sequence ID" value="GAG66039.1"/>
    <property type="molecule type" value="Genomic_DNA"/>
</dbReference>
<name>X0Z9X2_9ZZZZ</name>
<protein>
    <submittedName>
        <fullName evidence="1">Uncharacterized protein</fullName>
    </submittedName>
</protein>
<reference evidence="1" key="1">
    <citation type="journal article" date="2014" name="Front. Microbiol.">
        <title>High frequency of phylogenetically diverse reductive dehalogenase-homologous genes in deep subseafloor sedimentary metagenomes.</title>
        <authorList>
            <person name="Kawai M."/>
            <person name="Futagami T."/>
            <person name="Toyoda A."/>
            <person name="Takaki Y."/>
            <person name="Nishi S."/>
            <person name="Hori S."/>
            <person name="Arai W."/>
            <person name="Tsubouchi T."/>
            <person name="Morono Y."/>
            <person name="Uchiyama I."/>
            <person name="Ito T."/>
            <person name="Fujiyama A."/>
            <person name="Inagaki F."/>
            <person name="Takami H."/>
        </authorList>
    </citation>
    <scope>NUCLEOTIDE SEQUENCE</scope>
    <source>
        <strain evidence="1">Expedition CK06-06</strain>
    </source>
</reference>
<gene>
    <name evidence="1" type="ORF">S01H4_15000</name>
</gene>
<organism evidence="1">
    <name type="scientific">marine sediment metagenome</name>
    <dbReference type="NCBI Taxonomy" id="412755"/>
    <lineage>
        <taxon>unclassified sequences</taxon>
        <taxon>metagenomes</taxon>
        <taxon>ecological metagenomes</taxon>
    </lineage>
</organism>
<evidence type="ECO:0000313" key="1">
    <source>
        <dbReference type="EMBL" id="GAG66039.1"/>
    </source>
</evidence>